<feature type="binding site" evidence="15">
    <location>
        <position position="174"/>
    </location>
    <ligand>
        <name>[2Fe-2S] cluster</name>
        <dbReference type="ChEBI" id="CHEBI:190135"/>
    </ligand>
</feature>
<evidence type="ECO:0000256" key="13">
    <source>
        <dbReference type="ARBA" id="ARBA00029437"/>
    </source>
</evidence>
<feature type="domain" description="Dihydroxy-acid/6-phosphogluconate dehydratase C-terminal" evidence="17">
    <location>
        <begin position="406"/>
        <end position="603"/>
    </location>
</feature>
<comment type="catalytic activity">
    <reaction evidence="15">
        <text>(2R,3R)-2,3-dihydroxy-3-methylpentanoate = (S)-3-methyl-2-oxopentanoate + H2O</text>
        <dbReference type="Rhea" id="RHEA:27694"/>
        <dbReference type="ChEBI" id="CHEBI:15377"/>
        <dbReference type="ChEBI" id="CHEBI:35146"/>
        <dbReference type="ChEBI" id="CHEBI:49258"/>
        <dbReference type="EC" id="4.2.1.9"/>
    </reaction>
</comment>
<evidence type="ECO:0000256" key="6">
    <source>
        <dbReference type="ARBA" id="ARBA00022842"/>
    </source>
</evidence>
<dbReference type="EC" id="4.2.1.9" evidence="14 15"/>
<feature type="binding site" evidence="15">
    <location>
        <position position="123"/>
    </location>
    <ligand>
        <name>Mg(2+)</name>
        <dbReference type="ChEBI" id="CHEBI:18420"/>
    </ligand>
</feature>
<evidence type="ECO:0000256" key="4">
    <source>
        <dbReference type="ARBA" id="ARBA00022714"/>
    </source>
</evidence>
<feature type="binding site" evidence="15">
    <location>
        <position position="489"/>
    </location>
    <ligand>
        <name>Mg(2+)</name>
        <dbReference type="ChEBI" id="CHEBI:18420"/>
    </ligand>
</feature>
<keyword evidence="3 15" id="KW-0028">Amino-acid biosynthesis</keyword>
<gene>
    <name evidence="15" type="primary">ilvD</name>
    <name evidence="18" type="ORF">CXK95_14865</name>
</gene>
<dbReference type="GO" id="GO:0051537">
    <property type="term" value="F:2 iron, 2 sulfur cluster binding"/>
    <property type="evidence" value="ECO:0007669"/>
    <property type="project" value="UniProtKB-UniRule"/>
</dbReference>
<dbReference type="HAMAP" id="MF_00012">
    <property type="entry name" value="IlvD"/>
    <property type="match status" value="1"/>
</dbReference>
<dbReference type="SUPFAM" id="SSF52016">
    <property type="entry name" value="LeuD/IlvD-like"/>
    <property type="match status" value="1"/>
</dbReference>
<dbReference type="NCBIfam" id="TIGR00110">
    <property type="entry name" value="ilvD"/>
    <property type="match status" value="1"/>
</dbReference>
<protein>
    <recommendedName>
        <fullName evidence="14 15">Dihydroxy-acid dehydratase</fullName>
        <shortName evidence="15">DAD</shortName>
        <ecNumber evidence="14 15">4.2.1.9</ecNumber>
    </recommendedName>
</protein>
<feature type="domain" description="Dihydroxy-acid/6-phosphogluconate dehydratase N-terminal" evidence="16">
    <location>
        <begin position="34"/>
        <end position="357"/>
    </location>
</feature>
<comment type="function">
    <text evidence="15">Functions in the biosynthesis of branched-chain amino acids. Catalyzes the dehydration of (2R,3R)-2,3-dihydroxy-3-methylpentanoate (2,3-dihydroxy-3-methylvalerate) into 2-oxo-3-methylpentanoate (2-oxo-3-methylvalerate) and of (2R)-2,3-dihydroxy-3-methylbutanoate (2,3-dihydroxyisovalerate) into 2-oxo-3-methylbutanoate (2-oxoisovalerate), the penultimate precursor to L-isoleucine and L-valine, respectively.</text>
</comment>
<keyword evidence="8 15" id="KW-0411">Iron-sulfur</keyword>
<dbReference type="InterPro" id="IPR004404">
    <property type="entry name" value="DihydroxyA_deHydtase"/>
</dbReference>
<dbReference type="PANTHER" id="PTHR43661">
    <property type="entry name" value="D-XYLONATE DEHYDRATASE"/>
    <property type="match status" value="1"/>
</dbReference>
<comment type="caution">
    <text evidence="15">Lacks conserved residue(s) required for the propagation of feature annotation.</text>
</comment>
<evidence type="ECO:0000256" key="12">
    <source>
        <dbReference type="ARBA" id="ARBA00029436"/>
    </source>
</evidence>
<dbReference type="GO" id="GO:0009099">
    <property type="term" value="P:L-valine biosynthetic process"/>
    <property type="evidence" value="ECO:0007669"/>
    <property type="project" value="UniProtKB-UniRule"/>
</dbReference>
<comment type="pathway">
    <text evidence="12 15">Amino-acid biosynthesis; L-valine biosynthesis; L-valine from pyruvate: step 3/4.</text>
</comment>
<dbReference type="EMBL" id="POUK01000005">
    <property type="protein sequence ID" value="PNF75873.1"/>
    <property type="molecule type" value="Genomic_DNA"/>
</dbReference>
<evidence type="ECO:0000313" key="18">
    <source>
        <dbReference type="EMBL" id="PNF75873.1"/>
    </source>
</evidence>
<comment type="subunit">
    <text evidence="15">Homodimer.</text>
</comment>
<keyword evidence="10 15" id="KW-0100">Branched-chain amino acid biosynthesis</keyword>
<evidence type="ECO:0000256" key="5">
    <source>
        <dbReference type="ARBA" id="ARBA00022723"/>
    </source>
</evidence>
<evidence type="ECO:0000256" key="10">
    <source>
        <dbReference type="ARBA" id="ARBA00023304"/>
    </source>
</evidence>
<keyword evidence="5 15" id="KW-0479">Metal-binding</keyword>
<dbReference type="GO" id="GO:0000287">
    <property type="term" value="F:magnesium ion binding"/>
    <property type="evidence" value="ECO:0007669"/>
    <property type="project" value="UniProtKB-UniRule"/>
</dbReference>
<sequence length="612" mass="65297">MPDYRSKTSTHGRNMAGARALWRATGMKDEDFKKPIIAIANSFTQFVPGHVHLKDMGQLVAHEIEKHGGVAKEFNTIAVDDGIAMGHDGMLYSLPSREIIADSVEYMVNAHCADAIVCISNCDKITPGMLMAALRLNIPVVFVSGGPMEAGKTKLAAHGLDLVDAMVAAADDSCSDETVAEYERSACPTCGSCSGMFTANSMNCLTEALGLSLPGNGTTLATHADREQLFLRAGRIAVELCKRYYADGDASVLPRNIANRKAFENAMTLDIAMGGSTNTILHLLAAAQEAEVDFDLRAIDALSRKVPQLCKVAPNIQKYHMEDVHRAGGIFSILGELARGGLLHTDVSTVHSPSMADAIAEWDITQTNDEAVHTFFKAGPAGIPTQTAFSQATRWPSLDLDRAEGCIRSVEHAYSQEGGLAVLYGNIALDGCVVKTAGVDESIHVFEGTAKIYESQDSAVKGILADEVKPGDIVIIRYEGPKGGPGMQEMLYPTSYLKSKGLGKECALLTDGRFSGGTSGLSIGHASPEAAAGGAIGLVREGDRIHIDIHNRSIQLLVSDEELAHRRIEQDKLGWKPAQPRARKVSTALKAYALLATSADKGAVRNKALLGD</sequence>
<comment type="catalytic activity">
    <reaction evidence="11">
        <text>(2R)-2,3-dihydroxy-3-methylbutanoate = 3-methyl-2-oxobutanoate + H2O</text>
        <dbReference type="Rhea" id="RHEA:24809"/>
        <dbReference type="ChEBI" id="CHEBI:11851"/>
        <dbReference type="ChEBI" id="CHEBI:15377"/>
        <dbReference type="ChEBI" id="CHEBI:49072"/>
        <dbReference type="EC" id="4.2.1.9"/>
    </reaction>
    <physiologicalReaction direction="left-to-right" evidence="11">
        <dbReference type="Rhea" id="RHEA:24810"/>
    </physiologicalReaction>
</comment>
<comment type="cofactor">
    <cofactor evidence="15">
        <name>[2Fe-2S] cluster</name>
        <dbReference type="ChEBI" id="CHEBI:190135"/>
    </cofactor>
    <text evidence="15">Binds 1 [2Fe-2S] cluster per subunit. This cluster acts as a Lewis acid cofactor.</text>
</comment>
<dbReference type="Pfam" id="PF00920">
    <property type="entry name" value="ILVD_EDD_N"/>
    <property type="match status" value="1"/>
</dbReference>
<keyword evidence="19" id="KW-1185">Reference proteome</keyword>
<accession>A0A8E2QBQ1</accession>
<dbReference type="Gene3D" id="3.50.30.80">
    <property type="entry name" value="IlvD/EDD C-terminal domain-like"/>
    <property type="match status" value="1"/>
</dbReference>
<evidence type="ECO:0000256" key="9">
    <source>
        <dbReference type="ARBA" id="ARBA00023239"/>
    </source>
</evidence>
<dbReference type="UniPathway" id="UPA00047">
    <property type="reaction ID" value="UER00057"/>
</dbReference>
<feature type="binding site" description="via carbamate group" evidence="15">
    <location>
        <position position="124"/>
    </location>
    <ligand>
        <name>Mg(2+)</name>
        <dbReference type="ChEBI" id="CHEBI:18420"/>
    </ligand>
</feature>
<proteinExistence type="inferred from homology"/>
<dbReference type="InterPro" id="IPR056740">
    <property type="entry name" value="ILV_EDD_C"/>
</dbReference>
<dbReference type="UniPathway" id="UPA00049">
    <property type="reaction ID" value="UER00061"/>
</dbReference>
<name>A0A8E2QBQ1_9GAMM</name>
<keyword evidence="7 15" id="KW-0408">Iron</keyword>
<evidence type="ECO:0000256" key="14">
    <source>
        <dbReference type="ARBA" id="ARBA00029490"/>
    </source>
</evidence>
<dbReference type="GO" id="GO:0009097">
    <property type="term" value="P:isoleucine biosynthetic process"/>
    <property type="evidence" value="ECO:0007669"/>
    <property type="project" value="UniProtKB-UniRule"/>
</dbReference>
<organism evidence="18 19">
    <name type="scientific">Stutzerimonas degradans</name>
    <dbReference type="NCBI Taxonomy" id="2968968"/>
    <lineage>
        <taxon>Bacteria</taxon>
        <taxon>Pseudomonadati</taxon>
        <taxon>Pseudomonadota</taxon>
        <taxon>Gammaproteobacteria</taxon>
        <taxon>Pseudomonadales</taxon>
        <taxon>Pseudomonadaceae</taxon>
        <taxon>Stutzerimonas</taxon>
    </lineage>
</organism>
<dbReference type="Proteomes" id="UP000235881">
    <property type="component" value="Unassembled WGS sequence"/>
</dbReference>
<comment type="pathway">
    <text evidence="13 15">Amino-acid biosynthesis; L-isoleucine biosynthesis; L-isoleucine from 2-oxobutanoate: step 3/4.</text>
</comment>
<dbReference type="NCBIfam" id="NF009103">
    <property type="entry name" value="PRK12448.1"/>
    <property type="match status" value="1"/>
</dbReference>
<dbReference type="PROSITE" id="PS00886">
    <property type="entry name" value="ILVD_EDD_1"/>
    <property type="match status" value="1"/>
</dbReference>
<evidence type="ECO:0000256" key="1">
    <source>
        <dbReference type="ARBA" id="ARBA00001946"/>
    </source>
</evidence>
<dbReference type="PANTHER" id="PTHR43661:SF3">
    <property type="entry name" value="D-XYLONATE DEHYDRATASE YAGF-RELATED"/>
    <property type="match status" value="1"/>
</dbReference>
<keyword evidence="4 15" id="KW-0001">2Fe-2S</keyword>
<keyword evidence="9 15" id="KW-0456">Lyase</keyword>
<feature type="modified residue" description="N6-carboxylysine" evidence="15">
    <location>
        <position position="124"/>
    </location>
</feature>
<evidence type="ECO:0000259" key="16">
    <source>
        <dbReference type="Pfam" id="PF00920"/>
    </source>
</evidence>
<dbReference type="GO" id="GO:0005829">
    <property type="term" value="C:cytosol"/>
    <property type="evidence" value="ECO:0007669"/>
    <property type="project" value="TreeGrafter"/>
</dbReference>
<comment type="similarity">
    <text evidence="2 15">Belongs to the IlvD/Edd family.</text>
</comment>
<evidence type="ECO:0000256" key="15">
    <source>
        <dbReference type="HAMAP-Rule" id="MF_00012"/>
    </source>
</evidence>
<evidence type="ECO:0000256" key="7">
    <source>
        <dbReference type="ARBA" id="ARBA00023004"/>
    </source>
</evidence>
<dbReference type="InterPro" id="IPR037237">
    <property type="entry name" value="IlvD/EDD_N"/>
</dbReference>
<feature type="binding site" evidence="15">
    <location>
        <position position="81"/>
    </location>
    <ligand>
        <name>Mg(2+)</name>
        <dbReference type="ChEBI" id="CHEBI:18420"/>
    </ligand>
</feature>
<dbReference type="AlphaFoldDB" id="A0A8E2QBQ1"/>
<dbReference type="FunFam" id="3.50.30.80:FF:000001">
    <property type="entry name" value="Dihydroxy-acid dehydratase"/>
    <property type="match status" value="1"/>
</dbReference>
<feature type="active site" description="Proton acceptor" evidence="15">
    <location>
        <position position="515"/>
    </location>
</feature>
<evidence type="ECO:0000259" key="17">
    <source>
        <dbReference type="Pfam" id="PF24877"/>
    </source>
</evidence>
<dbReference type="InterPro" id="IPR000581">
    <property type="entry name" value="ILV_EDD_N"/>
</dbReference>
<comment type="cofactor">
    <cofactor evidence="1 15">
        <name>Mg(2+)</name>
        <dbReference type="ChEBI" id="CHEBI:18420"/>
    </cofactor>
</comment>
<comment type="caution">
    <text evidence="18">The sequence shown here is derived from an EMBL/GenBank/DDBJ whole genome shotgun (WGS) entry which is preliminary data.</text>
</comment>
<dbReference type="InterPro" id="IPR042096">
    <property type="entry name" value="Dihydro-acid_dehy_C"/>
</dbReference>
<evidence type="ECO:0000313" key="19">
    <source>
        <dbReference type="Proteomes" id="UP000235881"/>
    </source>
</evidence>
<dbReference type="GO" id="GO:0004160">
    <property type="term" value="F:dihydroxy-acid dehydratase activity"/>
    <property type="evidence" value="ECO:0007669"/>
    <property type="project" value="UniProtKB-UniRule"/>
</dbReference>
<dbReference type="SUPFAM" id="SSF143975">
    <property type="entry name" value="IlvD/EDD N-terminal domain-like"/>
    <property type="match status" value="1"/>
</dbReference>
<dbReference type="InterPro" id="IPR020558">
    <property type="entry name" value="DiOHA_6PGluconate_deHydtase_CS"/>
</dbReference>
<evidence type="ECO:0000256" key="3">
    <source>
        <dbReference type="ARBA" id="ARBA00022605"/>
    </source>
</evidence>
<evidence type="ECO:0000256" key="11">
    <source>
        <dbReference type="ARBA" id="ARBA00029304"/>
    </source>
</evidence>
<reference evidence="18 19" key="1">
    <citation type="submission" date="2018-01" db="EMBL/GenBank/DDBJ databases">
        <title>Denitrification phenotypes of diverse strains of Pseudomonas stutzeri.</title>
        <authorList>
            <person name="Milligan D.A."/>
            <person name="Bergaust L."/>
            <person name="Bakken L.R."/>
            <person name="Frostegard A."/>
        </authorList>
    </citation>
    <scope>NUCLEOTIDE SEQUENCE [LARGE SCALE GENOMIC DNA]</scope>
    <source>
        <strain evidence="18 19">DSM 50238</strain>
    </source>
</reference>
<evidence type="ECO:0000256" key="8">
    <source>
        <dbReference type="ARBA" id="ARBA00023014"/>
    </source>
</evidence>
<keyword evidence="6 15" id="KW-0460">Magnesium</keyword>
<dbReference type="RefSeq" id="WP_102829127.1">
    <property type="nucleotide sequence ID" value="NZ_CP065721.1"/>
</dbReference>
<dbReference type="Pfam" id="PF24877">
    <property type="entry name" value="ILV_EDD_C"/>
    <property type="match status" value="1"/>
</dbReference>
<evidence type="ECO:0000256" key="2">
    <source>
        <dbReference type="ARBA" id="ARBA00006486"/>
    </source>
</evidence>
<dbReference type="PROSITE" id="PS00887">
    <property type="entry name" value="ILVD_EDD_2"/>
    <property type="match status" value="1"/>
</dbReference>